<protein>
    <submittedName>
        <fullName evidence="2">Uncharacterized protein</fullName>
    </submittedName>
</protein>
<keyword evidence="3" id="KW-1185">Reference proteome</keyword>
<evidence type="ECO:0000313" key="2">
    <source>
        <dbReference type="EMBL" id="KAA5532635.1"/>
    </source>
</evidence>
<name>A0A5M6CGU1_9BACT</name>
<sequence>MEYLGLIITLLLLTIGILLFVSIRDDRKRAKQTHANARIDEAKYYEVKYRMQYITAVFPLIIAVVALIGRKELSSISDSISSTIHGKLDPELKNAQDSINVLRDSQDLMATRFIDIQTKYQQLDGKYNDLINKDKNTSTIVENTGSSADNLSRKVNQLAEVINSISDKDIVKSGVYVIRNVPFNKKQGGDMVKYYFKDIKRSNGEGLPTFPNPPIVYIETVNYDEYKLMEVTNEYFTVWMFQSGESGMGTTFNMVIIE</sequence>
<keyword evidence="1" id="KW-0812">Transmembrane</keyword>
<evidence type="ECO:0000313" key="3">
    <source>
        <dbReference type="Proteomes" id="UP000323632"/>
    </source>
</evidence>
<organism evidence="2 3">
    <name type="scientific">Taibaiella lutea</name>
    <dbReference type="NCBI Taxonomy" id="2608001"/>
    <lineage>
        <taxon>Bacteria</taxon>
        <taxon>Pseudomonadati</taxon>
        <taxon>Bacteroidota</taxon>
        <taxon>Chitinophagia</taxon>
        <taxon>Chitinophagales</taxon>
        <taxon>Chitinophagaceae</taxon>
        <taxon>Taibaiella</taxon>
    </lineage>
</organism>
<reference evidence="2 3" key="1">
    <citation type="submission" date="2019-09" db="EMBL/GenBank/DDBJ databases">
        <title>Genome sequence and assembly of Taibaiella sp.</title>
        <authorList>
            <person name="Chhetri G."/>
        </authorList>
    </citation>
    <scope>NUCLEOTIDE SEQUENCE [LARGE SCALE GENOMIC DNA]</scope>
    <source>
        <strain evidence="2 3">KVB11</strain>
    </source>
</reference>
<proteinExistence type="predicted"/>
<dbReference type="Proteomes" id="UP000323632">
    <property type="component" value="Unassembled WGS sequence"/>
</dbReference>
<keyword evidence="1" id="KW-0472">Membrane</keyword>
<dbReference type="EMBL" id="VWSH01000004">
    <property type="protein sequence ID" value="KAA5532635.1"/>
    <property type="molecule type" value="Genomic_DNA"/>
</dbReference>
<dbReference type="RefSeq" id="WP_150034174.1">
    <property type="nucleotide sequence ID" value="NZ_VWSH01000004.1"/>
</dbReference>
<evidence type="ECO:0000256" key="1">
    <source>
        <dbReference type="SAM" id="Phobius"/>
    </source>
</evidence>
<feature type="transmembrane region" description="Helical" evidence="1">
    <location>
        <begin position="6"/>
        <end position="23"/>
    </location>
</feature>
<keyword evidence="1" id="KW-1133">Transmembrane helix</keyword>
<comment type="caution">
    <text evidence="2">The sequence shown here is derived from an EMBL/GenBank/DDBJ whole genome shotgun (WGS) entry which is preliminary data.</text>
</comment>
<feature type="transmembrane region" description="Helical" evidence="1">
    <location>
        <begin position="53"/>
        <end position="69"/>
    </location>
</feature>
<accession>A0A5M6CGU1</accession>
<dbReference type="AlphaFoldDB" id="A0A5M6CGU1"/>
<gene>
    <name evidence="2" type="ORF">F0919_17795</name>
</gene>